<evidence type="ECO:0000313" key="4">
    <source>
        <dbReference type="Proteomes" id="UP001188597"/>
    </source>
</evidence>
<dbReference type="InterPro" id="IPR002885">
    <property type="entry name" value="PPR_rpt"/>
</dbReference>
<dbReference type="InterPro" id="IPR011990">
    <property type="entry name" value="TPR-like_helical_dom_sf"/>
</dbReference>
<dbReference type="PROSITE" id="PS51375">
    <property type="entry name" value="PPR"/>
    <property type="match status" value="1"/>
</dbReference>
<comment type="caution">
    <text evidence="3">The sequence shown here is derived from an EMBL/GenBank/DDBJ whole genome shotgun (WGS) entry which is preliminary data.</text>
</comment>
<reference evidence="3" key="1">
    <citation type="submission" date="2022-12" db="EMBL/GenBank/DDBJ databases">
        <title>Draft genome assemblies for two species of Escallonia (Escalloniales).</title>
        <authorList>
            <person name="Chanderbali A."/>
            <person name="Dervinis C."/>
            <person name="Anghel I."/>
            <person name="Soltis D."/>
            <person name="Soltis P."/>
            <person name="Zapata F."/>
        </authorList>
    </citation>
    <scope>NUCLEOTIDE SEQUENCE</scope>
    <source>
        <strain evidence="3">UCBG64.0493</strain>
        <tissue evidence="3">Leaf</tissue>
    </source>
</reference>
<protein>
    <recommendedName>
        <fullName evidence="5">Pentatricopeptide repeat-containing protein</fullName>
    </recommendedName>
</protein>
<evidence type="ECO:0000313" key="3">
    <source>
        <dbReference type="EMBL" id="KAK3005817.1"/>
    </source>
</evidence>
<gene>
    <name evidence="3" type="ORF">RJ639_017566</name>
</gene>
<proteinExistence type="predicted"/>
<evidence type="ECO:0008006" key="5">
    <source>
        <dbReference type="Google" id="ProtNLM"/>
    </source>
</evidence>
<sequence length="88" mass="9623">MAIQAASGLQAFFALFGHLKLMAVNHLKAGAIVPTPTAMSRRVNEAVKVFDELENSNSKADIISYNSLINCLGKNGDLDEAHMRFKEM</sequence>
<feature type="repeat" description="PPR" evidence="2">
    <location>
        <begin position="61"/>
        <end position="88"/>
    </location>
</feature>
<dbReference type="AlphaFoldDB" id="A0AA88VBX5"/>
<dbReference type="Pfam" id="PF12854">
    <property type="entry name" value="PPR_1"/>
    <property type="match status" value="1"/>
</dbReference>
<name>A0AA88VBX5_9ASTE</name>
<evidence type="ECO:0000256" key="1">
    <source>
        <dbReference type="ARBA" id="ARBA00022737"/>
    </source>
</evidence>
<dbReference type="EMBL" id="JAVXUP010002081">
    <property type="protein sequence ID" value="KAK3005817.1"/>
    <property type="molecule type" value="Genomic_DNA"/>
</dbReference>
<evidence type="ECO:0000256" key="2">
    <source>
        <dbReference type="PROSITE-ProRule" id="PRU00708"/>
    </source>
</evidence>
<dbReference type="Proteomes" id="UP001188597">
    <property type="component" value="Unassembled WGS sequence"/>
</dbReference>
<dbReference type="Gene3D" id="1.25.40.10">
    <property type="entry name" value="Tetratricopeptide repeat domain"/>
    <property type="match status" value="1"/>
</dbReference>
<accession>A0AA88VBX5</accession>
<organism evidence="3 4">
    <name type="scientific">Escallonia herrerae</name>
    <dbReference type="NCBI Taxonomy" id="1293975"/>
    <lineage>
        <taxon>Eukaryota</taxon>
        <taxon>Viridiplantae</taxon>
        <taxon>Streptophyta</taxon>
        <taxon>Embryophyta</taxon>
        <taxon>Tracheophyta</taxon>
        <taxon>Spermatophyta</taxon>
        <taxon>Magnoliopsida</taxon>
        <taxon>eudicotyledons</taxon>
        <taxon>Gunneridae</taxon>
        <taxon>Pentapetalae</taxon>
        <taxon>asterids</taxon>
        <taxon>campanulids</taxon>
        <taxon>Escalloniales</taxon>
        <taxon>Escalloniaceae</taxon>
        <taxon>Escallonia</taxon>
    </lineage>
</organism>
<keyword evidence="1" id="KW-0677">Repeat</keyword>
<dbReference type="NCBIfam" id="TIGR00756">
    <property type="entry name" value="PPR"/>
    <property type="match status" value="1"/>
</dbReference>
<keyword evidence="4" id="KW-1185">Reference proteome</keyword>